<feature type="compositionally biased region" description="Basic and acidic residues" evidence="1">
    <location>
        <begin position="50"/>
        <end position="66"/>
    </location>
</feature>
<evidence type="ECO:0000313" key="3">
    <source>
        <dbReference type="Proteomes" id="UP001409291"/>
    </source>
</evidence>
<reference evidence="2 3" key="1">
    <citation type="submission" date="2024-04" db="EMBL/GenBank/DDBJ databases">
        <title>WGS of bacteria from Torrens River.</title>
        <authorList>
            <person name="Wyrsch E.R."/>
            <person name="Drigo B."/>
        </authorList>
    </citation>
    <scope>NUCLEOTIDE SEQUENCE [LARGE SCALE GENOMIC DNA]</scope>
    <source>
        <strain evidence="2 3">TWI391</strain>
    </source>
</reference>
<comment type="caution">
    <text evidence="2">The sequence shown here is derived from an EMBL/GenBank/DDBJ whole genome shotgun (WGS) entry which is preliminary data.</text>
</comment>
<accession>A0ABV0BWJ5</accession>
<organism evidence="2 3">
    <name type="scientific">Sphingobacterium kitahiroshimense</name>
    <dbReference type="NCBI Taxonomy" id="470446"/>
    <lineage>
        <taxon>Bacteria</taxon>
        <taxon>Pseudomonadati</taxon>
        <taxon>Bacteroidota</taxon>
        <taxon>Sphingobacteriia</taxon>
        <taxon>Sphingobacteriales</taxon>
        <taxon>Sphingobacteriaceae</taxon>
        <taxon>Sphingobacterium</taxon>
    </lineage>
</organism>
<name>A0ABV0BWJ5_9SPHI</name>
<sequence length="66" mass="7233">MKNKVDYLSGQVQPKKVYLAPQIEALPLELEYGIASGSAVVRPPAGTGEIKTEWETGTDRTADLDW</sequence>
<dbReference type="EMBL" id="JBDJNQ010000008">
    <property type="protein sequence ID" value="MEN5378934.1"/>
    <property type="molecule type" value="Genomic_DNA"/>
</dbReference>
<evidence type="ECO:0000256" key="1">
    <source>
        <dbReference type="SAM" id="MobiDB-lite"/>
    </source>
</evidence>
<evidence type="ECO:0000313" key="2">
    <source>
        <dbReference type="EMBL" id="MEN5378934.1"/>
    </source>
</evidence>
<feature type="region of interest" description="Disordered" evidence="1">
    <location>
        <begin position="45"/>
        <end position="66"/>
    </location>
</feature>
<gene>
    <name evidence="2" type="ORF">ABE541_16855</name>
</gene>
<protein>
    <submittedName>
        <fullName evidence="2">Uncharacterized protein</fullName>
    </submittedName>
</protein>
<proteinExistence type="predicted"/>
<dbReference type="RefSeq" id="WP_346581797.1">
    <property type="nucleotide sequence ID" value="NZ_JBDJNQ010000008.1"/>
</dbReference>
<keyword evidence="3" id="KW-1185">Reference proteome</keyword>
<dbReference type="Proteomes" id="UP001409291">
    <property type="component" value="Unassembled WGS sequence"/>
</dbReference>